<evidence type="ECO:0000313" key="2">
    <source>
        <dbReference type="EMBL" id="KAF2545942.1"/>
    </source>
</evidence>
<dbReference type="SMART" id="SM00256">
    <property type="entry name" value="FBOX"/>
    <property type="match status" value="1"/>
</dbReference>
<dbReference type="Gene3D" id="1.20.1280.50">
    <property type="match status" value="1"/>
</dbReference>
<sequence>MYHINQILKKKKKKKIWFGVHEELVANILTRLPLGSIIRFKLVCKSWRSLIESDFFRHKGLVLLHHESSIRYYIGNPVLSQWTLLPPPPPILPGNRYYESGLVTRMHNGVILDYKVVRLHENIQSIHRPNPRTLSFEIYSSDTGEWSYKHVSCPGDNRDLVIVCNPITLNGKLYWHAEGKDDGIVVYDFFFDDDQARLHKPASKVISHRGKLEKDIFSSLDLRNHTKVTVLSLHQPAASNFTEVKFGVLPVLTNHTLRKDSLTSLRSSFVNLFAQRSSLNLNKSTFGKPTSFQVLKFPGGITVDPLGLEPVSGLLTLVFSFTLDVSLSEIQHKVDLLKNQLELVLHLEMFESFRVVLTNHKGSTISPPVTVRGCVVSTTMTTVESHIQQRSNNLAQPPAKNFGLDNSAFGEVRNVTFTAYPEGTVLDSDSVLALTPSS</sequence>
<gene>
    <name evidence="2" type="ORF">F2Q70_00019728</name>
</gene>
<proteinExistence type="predicted"/>
<name>A0A8S9GPW5_BRACR</name>
<dbReference type="EMBL" id="QGKY02001925">
    <property type="protein sequence ID" value="KAF2545942.1"/>
    <property type="molecule type" value="Genomic_DNA"/>
</dbReference>
<dbReference type="CDD" id="cd22157">
    <property type="entry name" value="F-box_AtFBW1-like"/>
    <property type="match status" value="1"/>
</dbReference>
<comment type="caution">
    <text evidence="2">The sequence shown here is derived from an EMBL/GenBank/DDBJ whole genome shotgun (WGS) entry which is preliminary data.</text>
</comment>
<accession>A0A8S9GPW5</accession>
<feature type="domain" description="F-box" evidence="1">
    <location>
        <begin position="20"/>
        <end position="59"/>
    </location>
</feature>
<evidence type="ECO:0000259" key="1">
    <source>
        <dbReference type="SMART" id="SM00256"/>
    </source>
</evidence>
<dbReference type="PANTHER" id="PTHR33826">
    <property type="entry name" value="F20B24.21"/>
    <property type="match status" value="1"/>
</dbReference>
<dbReference type="Pfam" id="PF24750">
    <property type="entry name" value="b-prop_At3g26010-like"/>
    <property type="match status" value="1"/>
</dbReference>
<dbReference type="PANTHER" id="PTHR33826:SF4">
    <property type="entry name" value="F20B24.21"/>
    <property type="match status" value="1"/>
</dbReference>
<dbReference type="AlphaFoldDB" id="A0A8S9GPW5"/>
<dbReference type="InterPro" id="IPR056592">
    <property type="entry name" value="Beta-prop_At3g26010-like"/>
</dbReference>
<organism evidence="2">
    <name type="scientific">Brassica cretica</name>
    <name type="common">Mustard</name>
    <dbReference type="NCBI Taxonomy" id="69181"/>
    <lineage>
        <taxon>Eukaryota</taxon>
        <taxon>Viridiplantae</taxon>
        <taxon>Streptophyta</taxon>
        <taxon>Embryophyta</taxon>
        <taxon>Tracheophyta</taxon>
        <taxon>Spermatophyta</taxon>
        <taxon>Magnoliopsida</taxon>
        <taxon>eudicotyledons</taxon>
        <taxon>Gunneridae</taxon>
        <taxon>Pentapetalae</taxon>
        <taxon>rosids</taxon>
        <taxon>malvids</taxon>
        <taxon>Brassicales</taxon>
        <taxon>Brassicaceae</taxon>
        <taxon>Brassiceae</taxon>
        <taxon>Brassica</taxon>
    </lineage>
</organism>
<dbReference type="InterPro" id="IPR036047">
    <property type="entry name" value="F-box-like_dom_sf"/>
</dbReference>
<dbReference type="InterPro" id="IPR001810">
    <property type="entry name" value="F-box_dom"/>
</dbReference>
<dbReference type="InterPro" id="IPR055464">
    <property type="entry name" value="DUF7036"/>
</dbReference>
<dbReference type="Pfam" id="PF23041">
    <property type="entry name" value="DUF7036"/>
    <property type="match status" value="1"/>
</dbReference>
<dbReference type="SUPFAM" id="SSF81383">
    <property type="entry name" value="F-box domain"/>
    <property type="match status" value="1"/>
</dbReference>
<protein>
    <recommendedName>
        <fullName evidence="1">F-box domain-containing protein</fullName>
    </recommendedName>
</protein>
<reference evidence="2" key="1">
    <citation type="submission" date="2019-12" db="EMBL/GenBank/DDBJ databases">
        <title>Genome sequencing and annotation of Brassica cretica.</title>
        <authorList>
            <person name="Studholme D.J."/>
            <person name="Sarris P.F."/>
        </authorList>
    </citation>
    <scope>NUCLEOTIDE SEQUENCE</scope>
    <source>
        <strain evidence="2">PFS-102/07</strain>
        <tissue evidence="2">Leaf</tissue>
    </source>
</reference>